<feature type="non-terminal residue" evidence="2">
    <location>
        <position position="1"/>
    </location>
</feature>
<name>X1B879_9ZZZZ</name>
<accession>X1B879</accession>
<evidence type="ECO:0000256" key="1">
    <source>
        <dbReference type="SAM" id="MobiDB-lite"/>
    </source>
</evidence>
<organism evidence="2">
    <name type="scientific">marine sediment metagenome</name>
    <dbReference type="NCBI Taxonomy" id="412755"/>
    <lineage>
        <taxon>unclassified sequences</taxon>
        <taxon>metagenomes</taxon>
        <taxon>ecological metagenomes</taxon>
    </lineage>
</organism>
<comment type="caution">
    <text evidence="2">The sequence shown here is derived from an EMBL/GenBank/DDBJ whole genome shotgun (WGS) entry which is preliminary data.</text>
</comment>
<evidence type="ECO:0000313" key="2">
    <source>
        <dbReference type="EMBL" id="GAG77487.1"/>
    </source>
</evidence>
<reference evidence="2" key="1">
    <citation type="journal article" date="2014" name="Front. Microbiol.">
        <title>High frequency of phylogenetically diverse reductive dehalogenase-homologous genes in deep subseafloor sedimentary metagenomes.</title>
        <authorList>
            <person name="Kawai M."/>
            <person name="Futagami T."/>
            <person name="Toyoda A."/>
            <person name="Takaki Y."/>
            <person name="Nishi S."/>
            <person name="Hori S."/>
            <person name="Arai W."/>
            <person name="Tsubouchi T."/>
            <person name="Morono Y."/>
            <person name="Uchiyama I."/>
            <person name="Ito T."/>
            <person name="Fujiyama A."/>
            <person name="Inagaki F."/>
            <person name="Takami H."/>
        </authorList>
    </citation>
    <scope>NUCLEOTIDE SEQUENCE</scope>
    <source>
        <strain evidence="2">Expedition CK06-06</strain>
    </source>
</reference>
<dbReference type="AlphaFoldDB" id="X1B879"/>
<proteinExistence type="predicted"/>
<gene>
    <name evidence="2" type="ORF">S01H4_27531</name>
</gene>
<sequence length="67" mass="7830">SEKQVYEIEIEENEIKPVKKVKKKARAKKANKSNGISNPRYFENARTPKKARKALPLKTLSLYRPQF</sequence>
<feature type="region of interest" description="Disordered" evidence="1">
    <location>
        <begin position="23"/>
        <end position="48"/>
    </location>
</feature>
<dbReference type="EMBL" id="BART01013475">
    <property type="protein sequence ID" value="GAG77487.1"/>
    <property type="molecule type" value="Genomic_DNA"/>
</dbReference>
<protein>
    <submittedName>
        <fullName evidence="2">Uncharacterized protein</fullName>
    </submittedName>
</protein>